<protein>
    <submittedName>
        <fullName evidence="1">Uncharacterized protein</fullName>
    </submittedName>
</protein>
<organism evidence="1 2">
    <name type="scientific">Candidatus Berkelbacteria bacterium CG_4_9_14_3_um_filter_39_23</name>
    <dbReference type="NCBI Taxonomy" id="1974508"/>
    <lineage>
        <taxon>Bacteria</taxon>
        <taxon>Candidatus Berkelbacteria</taxon>
    </lineage>
</organism>
<evidence type="ECO:0000313" key="1">
    <source>
        <dbReference type="EMBL" id="PJB50946.1"/>
    </source>
</evidence>
<feature type="non-terminal residue" evidence="1">
    <location>
        <position position="1"/>
    </location>
</feature>
<reference evidence="2" key="1">
    <citation type="submission" date="2017-09" db="EMBL/GenBank/DDBJ databases">
        <title>Depth-based differentiation of microbial function through sediment-hosted aquifers and enrichment of novel symbionts in the deep terrestrial subsurface.</title>
        <authorList>
            <person name="Probst A.J."/>
            <person name="Ladd B."/>
            <person name="Jarett J.K."/>
            <person name="Geller-Mcgrath D.E."/>
            <person name="Sieber C.M.K."/>
            <person name="Emerson J.B."/>
            <person name="Anantharaman K."/>
            <person name="Thomas B.C."/>
            <person name="Malmstrom R."/>
            <person name="Stieglmeier M."/>
            <person name="Klingl A."/>
            <person name="Woyke T."/>
            <person name="Ryan C.M."/>
            <person name="Banfield J.F."/>
        </authorList>
    </citation>
    <scope>NUCLEOTIDE SEQUENCE [LARGE SCALE GENOMIC DNA]</scope>
</reference>
<dbReference type="AlphaFoldDB" id="A0A2M8C4D5"/>
<dbReference type="Proteomes" id="UP000229421">
    <property type="component" value="Unassembled WGS sequence"/>
</dbReference>
<proteinExistence type="predicted"/>
<sequence>QTTLNHPENSTRSNFEWAEDTLLKADGSDSGRCLLIVGSGRGGVASADLAHRGRPWVGTVFRLAVMHEKS</sequence>
<name>A0A2M8C4D5_9BACT</name>
<accession>A0A2M8C4D5</accession>
<comment type="caution">
    <text evidence="1">The sequence shown here is derived from an EMBL/GenBank/DDBJ whole genome shotgun (WGS) entry which is preliminary data.</text>
</comment>
<gene>
    <name evidence="1" type="ORF">CO101_03385</name>
</gene>
<evidence type="ECO:0000313" key="2">
    <source>
        <dbReference type="Proteomes" id="UP000229421"/>
    </source>
</evidence>
<dbReference type="EMBL" id="PFTZ01000098">
    <property type="protein sequence ID" value="PJB50946.1"/>
    <property type="molecule type" value="Genomic_DNA"/>
</dbReference>